<dbReference type="GO" id="GO:0005737">
    <property type="term" value="C:cytoplasm"/>
    <property type="evidence" value="ECO:0007669"/>
    <property type="project" value="UniProtKB-SubCell"/>
</dbReference>
<dbReference type="STRING" id="105785.A0A2J7PL97"/>
<evidence type="ECO:0000313" key="9">
    <source>
        <dbReference type="EMBL" id="PNF17098.1"/>
    </source>
</evidence>
<dbReference type="PROSITE" id="PS50166">
    <property type="entry name" value="IMPORTIN_B_NT"/>
    <property type="match status" value="1"/>
</dbReference>
<dbReference type="EMBL" id="NEVH01024428">
    <property type="protein sequence ID" value="PNF17098.1"/>
    <property type="molecule type" value="Genomic_DNA"/>
</dbReference>
<dbReference type="InterPro" id="IPR040122">
    <property type="entry name" value="Importin_beta"/>
</dbReference>
<dbReference type="InParanoid" id="A0A2J7PL97"/>
<evidence type="ECO:0000256" key="7">
    <source>
        <dbReference type="ARBA" id="ARBA00023242"/>
    </source>
</evidence>
<dbReference type="SUPFAM" id="SSF48371">
    <property type="entry name" value="ARM repeat"/>
    <property type="match status" value="1"/>
</dbReference>
<protein>
    <recommendedName>
        <fullName evidence="8">Importin N-terminal domain-containing protein</fullName>
    </recommendedName>
</protein>
<proteinExistence type="predicted"/>
<accession>A0A2J7PL97</accession>
<dbReference type="Gene3D" id="1.25.10.10">
    <property type="entry name" value="Leucine-rich Repeat Variant"/>
    <property type="match status" value="1"/>
</dbReference>
<feature type="non-terminal residue" evidence="9">
    <location>
        <position position="347"/>
    </location>
</feature>
<keyword evidence="4" id="KW-0963">Cytoplasm</keyword>
<dbReference type="InterPro" id="IPR001494">
    <property type="entry name" value="Importin-beta_N"/>
</dbReference>
<dbReference type="InterPro" id="IPR011989">
    <property type="entry name" value="ARM-like"/>
</dbReference>
<reference evidence="9 10" key="1">
    <citation type="submission" date="2017-12" db="EMBL/GenBank/DDBJ databases">
        <title>Hemimetabolous genomes reveal molecular basis of termite eusociality.</title>
        <authorList>
            <person name="Harrison M.C."/>
            <person name="Jongepier E."/>
            <person name="Robertson H.M."/>
            <person name="Arning N."/>
            <person name="Bitard-Feildel T."/>
            <person name="Chao H."/>
            <person name="Childers C.P."/>
            <person name="Dinh H."/>
            <person name="Doddapaneni H."/>
            <person name="Dugan S."/>
            <person name="Gowin J."/>
            <person name="Greiner C."/>
            <person name="Han Y."/>
            <person name="Hu H."/>
            <person name="Hughes D.S.T."/>
            <person name="Huylmans A.-K."/>
            <person name="Kemena C."/>
            <person name="Kremer L.P.M."/>
            <person name="Lee S.L."/>
            <person name="Lopez-Ezquerra A."/>
            <person name="Mallet L."/>
            <person name="Monroy-Kuhn J.M."/>
            <person name="Moser A."/>
            <person name="Murali S.C."/>
            <person name="Muzny D.M."/>
            <person name="Otani S."/>
            <person name="Piulachs M.-D."/>
            <person name="Poelchau M."/>
            <person name="Qu J."/>
            <person name="Schaub F."/>
            <person name="Wada-Katsumata A."/>
            <person name="Worley K.C."/>
            <person name="Xie Q."/>
            <person name="Ylla G."/>
            <person name="Poulsen M."/>
            <person name="Gibbs R.A."/>
            <person name="Schal C."/>
            <person name="Richards S."/>
            <person name="Belles X."/>
            <person name="Korb J."/>
            <person name="Bornberg-Bauer E."/>
        </authorList>
    </citation>
    <scope>NUCLEOTIDE SEQUENCE [LARGE SCALE GENOMIC DNA]</scope>
    <source>
        <tissue evidence="9">Whole body</tissue>
    </source>
</reference>
<evidence type="ECO:0000256" key="1">
    <source>
        <dbReference type="ARBA" id="ARBA00004123"/>
    </source>
</evidence>
<evidence type="ECO:0000259" key="8">
    <source>
        <dbReference type="PROSITE" id="PS50166"/>
    </source>
</evidence>
<sequence length="347" mass="38882">MEDILSMLLVPDSAVIQQGTKQLREAFKDPEVIPALCNTVGASQNPQVRQYAAVLLRKRLSKSKHWTELPVNVRNGIKQGILQALVSEPEKFVKNSIAQFIGTIVRHEFPSKSWPEVMHFLQQLTSSDNMSEKELGMYTLSVISEVSPDQFLPHAQSMGVLFSNVLNSVQDLGSRLAYYTVLTMNHFVPLAVVDQALVIVYHQLMPRVMQIVRALIVTDEEQAIEAMEIFDNLVQCVTAVIVPHIKPLVEMCLEFASNKTLGDGIRVKALSFIGWLTRNKKKAVVKNKLVQPILEVVFQLMSVPPENEEKEEYFSEDVDGSTPMTCATQTLDILALHLPPDKLLPPL</sequence>
<keyword evidence="6" id="KW-0653">Protein transport</keyword>
<comment type="caution">
    <text evidence="9">The sequence shown here is derived from an EMBL/GenBank/DDBJ whole genome shotgun (WGS) entry which is preliminary data.</text>
</comment>
<dbReference type="AlphaFoldDB" id="A0A2J7PL97"/>
<keyword evidence="5" id="KW-0677">Repeat</keyword>
<name>A0A2J7PL97_9NEOP</name>
<evidence type="ECO:0000256" key="2">
    <source>
        <dbReference type="ARBA" id="ARBA00004496"/>
    </source>
</evidence>
<evidence type="ECO:0000256" key="4">
    <source>
        <dbReference type="ARBA" id="ARBA00022490"/>
    </source>
</evidence>
<keyword evidence="3" id="KW-0813">Transport</keyword>
<dbReference type="Proteomes" id="UP000235965">
    <property type="component" value="Unassembled WGS sequence"/>
</dbReference>
<evidence type="ECO:0000256" key="5">
    <source>
        <dbReference type="ARBA" id="ARBA00022737"/>
    </source>
</evidence>
<evidence type="ECO:0000256" key="6">
    <source>
        <dbReference type="ARBA" id="ARBA00022927"/>
    </source>
</evidence>
<evidence type="ECO:0000313" key="10">
    <source>
        <dbReference type="Proteomes" id="UP000235965"/>
    </source>
</evidence>
<dbReference type="OrthoDB" id="7862313at2759"/>
<dbReference type="InterPro" id="IPR016024">
    <property type="entry name" value="ARM-type_fold"/>
</dbReference>
<dbReference type="SMART" id="SM00913">
    <property type="entry name" value="IBN_N"/>
    <property type="match status" value="1"/>
</dbReference>
<keyword evidence="10" id="KW-1185">Reference proteome</keyword>
<dbReference type="Pfam" id="PF03810">
    <property type="entry name" value="IBN_N"/>
    <property type="match status" value="1"/>
</dbReference>
<dbReference type="Pfam" id="PF25780">
    <property type="entry name" value="TPR_IPO5"/>
    <property type="match status" value="1"/>
</dbReference>
<comment type="subcellular location">
    <subcellularLocation>
        <location evidence="2">Cytoplasm</location>
    </subcellularLocation>
    <subcellularLocation>
        <location evidence="1">Nucleus</location>
    </subcellularLocation>
</comment>
<feature type="domain" description="Importin N-terminal" evidence="8">
    <location>
        <begin position="19"/>
        <end position="87"/>
    </location>
</feature>
<evidence type="ECO:0000256" key="3">
    <source>
        <dbReference type="ARBA" id="ARBA00022448"/>
    </source>
</evidence>
<keyword evidence="7" id="KW-0539">Nucleus</keyword>
<dbReference type="GO" id="GO:0006606">
    <property type="term" value="P:protein import into nucleus"/>
    <property type="evidence" value="ECO:0007669"/>
    <property type="project" value="InterPro"/>
</dbReference>
<dbReference type="GO" id="GO:0031267">
    <property type="term" value="F:small GTPase binding"/>
    <property type="evidence" value="ECO:0007669"/>
    <property type="project" value="InterPro"/>
</dbReference>
<dbReference type="PANTHER" id="PTHR10527">
    <property type="entry name" value="IMPORTIN BETA"/>
    <property type="match status" value="1"/>
</dbReference>
<gene>
    <name evidence="9" type="ORF">B7P43_G16108</name>
</gene>
<organism evidence="9 10">
    <name type="scientific">Cryptotermes secundus</name>
    <dbReference type="NCBI Taxonomy" id="105785"/>
    <lineage>
        <taxon>Eukaryota</taxon>
        <taxon>Metazoa</taxon>
        <taxon>Ecdysozoa</taxon>
        <taxon>Arthropoda</taxon>
        <taxon>Hexapoda</taxon>
        <taxon>Insecta</taxon>
        <taxon>Pterygota</taxon>
        <taxon>Neoptera</taxon>
        <taxon>Polyneoptera</taxon>
        <taxon>Dictyoptera</taxon>
        <taxon>Blattodea</taxon>
        <taxon>Blattoidea</taxon>
        <taxon>Termitoidae</taxon>
        <taxon>Kalotermitidae</taxon>
        <taxon>Cryptotermitinae</taxon>
        <taxon>Cryptotermes</taxon>
    </lineage>
</organism>
<dbReference type="InterPro" id="IPR057672">
    <property type="entry name" value="TPR_IPO4/5"/>
</dbReference>